<dbReference type="Proteomes" id="UP001418222">
    <property type="component" value="Unassembled WGS sequence"/>
</dbReference>
<protein>
    <recommendedName>
        <fullName evidence="2">Transposase MuDR plant domain-containing protein</fullName>
    </recommendedName>
</protein>
<feature type="region of interest" description="Disordered" evidence="1">
    <location>
        <begin position="1"/>
        <end position="58"/>
    </location>
</feature>
<dbReference type="InterPro" id="IPR004332">
    <property type="entry name" value="Transposase_MuDR"/>
</dbReference>
<dbReference type="AlphaFoldDB" id="A0AAP0BAP3"/>
<organism evidence="3 4">
    <name type="scientific">Platanthera zijinensis</name>
    <dbReference type="NCBI Taxonomy" id="2320716"/>
    <lineage>
        <taxon>Eukaryota</taxon>
        <taxon>Viridiplantae</taxon>
        <taxon>Streptophyta</taxon>
        <taxon>Embryophyta</taxon>
        <taxon>Tracheophyta</taxon>
        <taxon>Spermatophyta</taxon>
        <taxon>Magnoliopsida</taxon>
        <taxon>Liliopsida</taxon>
        <taxon>Asparagales</taxon>
        <taxon>Orchidaceae</taxon>
        <taxon>Orchidoideae</taxon>
        <taxon>Orchideae</taxon>
        <taxon>Orchidinae</taxon>
        <taxon>Platanthera</taxon>
    </lineage>
</organism>
<evidence type="ECO:0000256" key="1">
    <source>
        <dbReference type="SAM" id="MobiDB-lite"/>
    </source>
</evidence>
<feature type="compositionally biased region" description="Basic and acidic residues" evidence="1">
    <location>
        <begin position="20"/>
        <end position="29"/>
    </location>
</feature>
<dbReference type="Pfam" id="PF03108">
    <property type="entry name" value="DBD_Tnp_Mut"/>
    <property type="match status" value="1"/>
</dbReference>
<sequence length="499" mass="56891">MAAPDNAGTAAILPISATETMEHEMRERSPSTGSISSSFSDSRRLQDQRLQGGVAHRRIRENDGSVDLLPDLFQRRRNRLPRPRSIFFLLRERRRKIRNRAQKLRRPPIPGGKIHRFREIGSGYGRMHEQRTTPAHTQAEARHFPLLRPPPLAAAMGKRMSWLSSLVVIEGVLPDIEETIIITEDEDINKLVALYMAIGLENICVNLSISTSTPNIPALHSTNAEENEIEVDDEIDSDQAEDRLSDYNSDKDHALYHNDNDLQDRNPIDILGEKMQGSYYAFKYDDNGKQIVELGIGMLFDNVDHFKDILLRYSIQEDIKLKKIKNDRIRVTVKCNNDDKCSWRLHASTYGDGVTFKVKTMGGVHTCVRNLKGGGVMAKWIANEFKDDYKINQEKSVEELDSALRAKYGINALLRKLYRARAIAMRAAEEDHEKSYANIPKYINALNETNRGGYVKLKCEALDITDSNCHSRLSVDRSNWTVLALEWSSVQTVREMRDN</sequence>
<feature type="compositionally biased region" description="Low complexity" evidence="1">
    <location>
        <begin position="30"/>
        <end position="40"/>
    </location>
</feature>
<name>A0AAP0BAP3_9ASPA</name>
<gene>
    <name evidence="3" type="ORF">KSP39_PZI014899</name>
</gene>
<evidence type="ECO:0000313" key="3">
    <source>
        <dbReference type="EMBL" id="KAK8934408.1"/>
    </source>
</evidence>
<accession>A0AAP0BAP3</accession>
<proteinExistence type="predicted"/>
<keyword evidence="4" id="KW-1185">Reference proteome</keyword>
<evidence type="ECO:0000313" key="4">
    <source>
        <dbReference type="Proteomes" id="UP001418222"/>
    </source>
</evidence>
<dbReference type="EMBL" id="JBBWWQ010000012">
    <property type="protein sequence ID" value="KAK8934408.1"/>
    <property type="molecule type" value="Genomic_DNA"/>
</dbReference>
<reference evidence="3 4" key="1">
    <citation type="journal article" date="2022" name="Nat. Plants">
        <title>Genomes of leafy and leafless Platanthera orchids illuminate the evolution of mycoheterotrophy.</title>
        <authorList>
            <person name="Li M.H."/>
            <person name="Liu K.W."/>
            <person name="Li Z."/>
            <person name="Lu H.C."/>
            <person name="Ye Q.L."/>
            <person name="Zhang D."/>
            <person name="Wang J.Y."/>
            <person name="Li Y.F."/>
            <person name="Zhong Z.M."/>
            <person name="Liu X."/>
            <person name="Yu X."/>
            <person name="Liu D.K."/>
            <person name="Tu X.D."/>
            <person name="Liu B."/>
            <person name="Hao Y."/>
            <person name="Liao X.Y."/>
            <person name="Jiang Y.T."/>
            <person name="Sun W.H."/>
            <person name="Chen J."/>
            <person name="Chen Y.Q."/>
            <person name="Ai Y."/>
            <person name="Zhai J.W."/>
            <person name="Wu S.S."/>
            <person name="Zhou Z."/>
            <person name="Hsiao Y.Y."/>
            <person name="Wu W.L."/>
            <person name="Chen Y.Y."/>
            <person name="Lin Y.F."/>
            <person name="Hsu J.L."/>
            <person name="Li C.Y."/>
            <person name="Wang Z.W."/>
            <person name="Zhao X."/>
            <person name="Zhong W.Y."/>
            <person name="Ma X.K."/>
            <person name="Ma L."/>
            <person name="Huang J."/>
            <person name="Chen G.Z."/>
            <person name="Huang M.Z."/>
            <person name="Huang L."/>
            <person name="Peng D.H."/>
            <person name="Luo Y.B."/>
            <person name="Zou S.Q."/>
            <person name="Chen S.P."/>
            <person name="Lan S."/>
            <person name="Tsai W.C."/>
            <person name="Van de Peer Y."/>
            <person name="Liu Z.J."/>
        </authorList>
    </citation>
    <scope>NUCLEOTIDE SEQUENCE [LARGE SCALE GENOMIC DNA]</scope>
    <source>
        <strain evidence="3">Lor287</strain>
    </source>
</reference>
<comment type="caution">
    <text evidence="3">The sequence shown here is derived from an EMBL/GenBank/DDBJ whole genome shotgun (WGS) entry which is preliminary data.</text>
</comment>
<feature type="domain" description="Transposase MuDR plant" evidence="2">
    <location>
        <begin position="293"/>
        <end position="358"/>
    </location>
</feature>
<evidence type="ECO:0000259" key="2">
    <source>
        <dbReference type="Pfam" id="PF03108"/>
    </source>
</evidence>
<dbReference type="PANTHER" id="PTHR31973:SF187">
    <property type="entry name" value="MUTATOR TRANSPOSASE MUDRA PROTEIN"/>
    <property type="match status" value="1"/>
</dbReference>
<dbReference type="PANTHER" id="PTHR31973">
    <property type="entry name" value="POLYPROTEIN, PUTATIVE-RELATED"/>
    <property type="match status" value="1"/>
</dbReference>